<evidence type="ECO:0000256" key="4">
    <source>
        <dbReference type="ARBA" id="ARBA00022777"/>
    </source>
</evidence>
<keyword evidence="7" id="KW-0460">Magnesium</keyword>
<sequence>MMGSGKTTLGRQLAQRLGYTFVDLDEYIVRQQGQSIAELFAVQGQEHFRSLERQALQQIAAQHQQAVVATGGGAPCFFDNIDFMNRQGQTFFLDVPANQLASRLLRRGQQERPLLAGKTADELISYLTETFAHRKQFYTRAKHTLKGPAIKVSDFLRVLNL</sequence>
<dbReference type="GO" id="GO:0004765">
    <property type="term" value="F:shikimate kinase activity"/>
    <property type="evidence" value="ECO:0007669"/>
    <property type="project" value="UniProtKB-UniRule"/>
</dbReference>
<dbReference type="GO" id="GO:0005829">
    <property type="term" value="C:cytosol"/>
    <property type="evidence" value="ECO:0007669"/>
    <property type="project" value="TreeGrafter"/>
</dbReference>
<comment type="cofactor">
    <cofactor evidence="7">
        <name>Mg(2+)</name>
        <dbReference type="ChEBI" id="CHEBI:18420"/>
    </cofactor>
    <text evidence="7">Binds 1 Mg(2+) ion per subunit.</text>
</comment>
<comment type="subcellular location">
    <subcellularLocation>
        <location evidence="7">Cytoplasm</location>
    </subcellularLocation>
</comment>
<dbReference type="OrthoDB" id="9800332at2"/>
<dbReference type="PANTHER" id="PTHR21087">
    <property type="entry name" value="SHIKIMATE KINASE"/>
    <property type="match status" value="1"/>
</dbReference>
<evidence type="ECO:0000313" key="8">
    <source>
        <dbReference type="EMBL" id="RIJ37865.1"/>
    </source>
</evidence>
<evidence type="ECO:0000256" key="3">
    <source>
        <dbReference type="ARBA" id="ARBA00022741"/>
    </source>
</evidence>
<dbReference type="HAMAP" id="MF_00109">
    <property type="entry name" value="Shikimate_kinase"/>
    <property type="match status" value="1"/>
</dbReference>
<protein>
    <recommendedName>
        <fullName evidence="7">Shikimate kinase</fullName>
        <shortName evidence="7">SK</shortName>
        <ecNumber evidence="7">2.7.1.71</ecNumber>
    </recommendedName>
</protein>
<dbReference type="GO" id="GO:0009073">
    <property type="term" value="P:aromatic amino acid family biosynthetic process"/>
    <property type="evidence" value="ECO:0007669"/>
    <property type="project" value="UniProtKB-KW"/>
</dbReference>
<dbReference type="AlphaFoldDB" id="A0A399S8H4"/>
<evidence type="ECO:0000256" key="6">
    <source>
        <dbReference type="ARBA" id="ARBA00023141"/>
    </source>
</evidence>
<feature type="binding site" evidence="7">
    <location>
        <begin position="3"/>
        <end position="8"/>
    </location>
    <ligand>
        <name>ATP</name>
        <dbReference type="ChEBI" id="CHEBI:30616"/>
    </ligand>
</feature>
<keyword evidence="3 7" id="KW-0547">Nucleotide-binding</keyword>
<keyword evidence="7" id="KW-0479">Metal-binding</keyword>
<dbReference type="Gene3D" id="3.40.50.300">
    <property type="entry name" value="P-loop containing nucleotide triphosphate hydrolases"/>
    <property type="match status" value="1"/>
</dbReference>
<dbReference type="SUPFAM" id="SSF52540">
    <property type="entry name" value="P-loop containing nucleoside triphosphate hydrolases"/>
    <property type="match status" value="1"/>
</dbReference>
<dbReference type="Proteomes" id="UP000266005">
    <property type="component" value="Unassembled WGS sequence"/>
</dbReference>
<dbReference type="InterPro" id="IPR031322">
    <property type="entry name" value="Shikimate/glucono_kinase"/>
</dbReference>
<dbReference type="GO" id="GO:0005524">
    <property type="term" value="F:ATP binding"/>
    <property type="evidence" value="ECO:0007669"/>
    <property type="project" value="UniProtKB-UniRule"/>
</dbReference>
<organism evidence="8 9">
    <name type="scientific">Pontibacter oryzae</name>
    <dbReference type="NCBI Taxonomy" id="2304593"/>
    <lineage>
        <taxon>Bacteria</taxon>
        <taxon>Pseudomonadati</taxon>
        <taxon>Bacteroidota</taxon>
        <taxon>Cytophagia</taxon>
        <taxon>Cytophagales</taxon>
        <taxon>Hymenobacteraceae</taxon>
        <taxon>Pontibacter</taxon>
    </lineage>
</organism>
<comment type="subunit">
    <text evidence="7">Monomer.</text>
</comment>
<keyword evidence="7" id="KW-0963">Cytoplasm</keyword>
<evidence type="ECO:0000313" key="9">
    <source>
        <dbReference type="Proteomes" id="UP000266005"/>
    </source>
</evidence>
<comment type="similarity">
    <text evidence="7">Belongs to the shikimate kinase family.</text>
</comment>
<comment type="function">
    <text evidence="7">Catalyzes the specific phosphorylation of the 3-hydroxyl group of shikimic acid using ATP as a cosubstrate.</text>
</comment>
<comment type="caution">
    <text evidence="7">Lacks conserved residue(s) required for the propagation of feature annotation.</text>
</comment>
<dbReference type="Pfam" id="PF01202">
    <property type="entry name" value="SKI"/>
    <property type="match status" value="1"/>
</dbReference>
<feature type="binding site" evidence="7">
    <location>
        <position position="72"/>
    </location>
    <ligand>
        <name>substrate</name>
    </ligand>
</feature>
<keyword evidence="1 7" id="KW-0028">Amino-acid biosynthesis</keyword>
<dbReference type="GO" id="GO:0008652">
    <property type="term" value="P:amino acid biosynthetic process"/>
    <property type="evidence" value="ECO:0007669"/>
    <property type="project" value="UniProtKB-KW"/>
</dbReference>
<dbReference type="InterPro" id="IPR027417">
    <property type="entry name" value="P-loop_NTPase"/>
</dbReference>
<dbReference type="GO" id="GO:0000287">
    <property type="term" value="F:magnesium ion binding"/>
    <property type="evidence" value="ECO:0007669"/>
    <property type="project" value="UniProtKB-UniRule"/>
</dbReference>
<evidence type="ECO:0000256" key="7">
    <source>
        <dbReference type="HAMAP-Rule" id="MF_00109"/>
    </source>
</evidence>
<keyword evidence="9" id="KW-1185">Reference proteome</keyword>
<feature type="binding site" evidence="7">
    <location>
        <position position="134"/>
    </location>
    <ligand>
        <name>substrate</name>
    </ligand>
</feature>
<evidence type="ECO:0000256" key="5">
    <source>
        <dbReference type="ARBA" id="ARBA00022840"/>
    </source>
</evidence>
<keyword evidence="2 7" id="KW-0808">Transferase</keyword>
<dbReference type="PRINTS" id="PR01100">
    <property type="entry name" value="SHIKIMTKNASE"/>
</dbReference>
<keyword evidence="5 7" id="KW-0067">ATP-binding</keyword>
<keyword evidence="6 7" id="KW-0057">Aromatic amino acid biosynthesis</keyword>
<dbReference type="EC" id="2.7.1.71" evidence="7"/>
<evidence type="ECO:0000256" key="2">
    <source>
        <dbReference type="ARBA" id="ARBA00022679"/>
    </source>
</evidence>
<dbReference type="GO" id="GO:0009423">
    <property type="term" value="P:chorismate biosynthetic process"/>
    <property type="evidence" value="ECO:0007669"/>
    <property type="project" value="UniProtKB-UniRule"/>
</dbReference>
<dbReference type="CDD" id="cd00464">
    <property type="entry name" value="SK"/>
    <property type="match status" value="1"/>
</dbReference>
<comment type="catalytic activity">
    <reaction evidence="7">
        <text>shikimate + ATP = 3-phosphoshikimate + ADP + H(+)</text>
        <dbReference type="Rhea" id="RHEA:13121"/>
        <dbReference type="ChEBI" id="CHEBI:15378"/>
        <dbReference type="ChEBI" id="CHEBI:30616"/>
        <dbReference type="ChEBI" id="CHEBI:36208"/>
        <dbReference type="ChEBI" id="CHEBI:145989"/>
        <dbReference type="ChEBI" id="CHEBI:456216"/>
        <dbReference type="EC" id="2.7.1.71"/>
    </reaction>
</comment>
<feature type="binding site" evidence="7">
    <location>
        <position position="25"/>
    </location>
    <ligand>
        <name>substrate</name>
    </ligand>
</feature>
<name>A0A399S8H4_9BACT</name>
<evidence type="ECO:0000256" key="1">
    <source>
        <dbReference type="ARBA" id="ARBA00022605"/>
    </source>
</evidence>
<comment type="caution">
    <text evidence="8">The sequence shown here is derived from an EMBL/GenBank/DDBJ whole genome shotgun (WGS) entry which is preliminary data.</text>
</comment>
<reference evidence="9" key="1">
    <citation type="submission" date="2018-08" db="EMBL/GenBank/DDBJ databases">
        <title>Mucilaginibacter sp. MYSH2.</title>
        <authorList>
            <person name="Seo T."/>
        </authorList>
    </citation>
    <scope>NUCLEOTIDE SEQUENCE [LARGE SCALE GENOMIC DNA]</scope>
    <source>
        <strain evidence="9">KIRAN</strain>
    </source>
</reference>
<feature type="binding site" evidence="7">
    <location>
        <position position="49"/>
    </location>
    <ligand>
        <name>substrate</name>
    </ligand>
</feature>
<keyword evidence="4 7" id="KW-0418">Kinase</keyword>
<gene>
    <name evidence="7" type="primary">aroK</name>
    <name evidence="8" type="ORF">D1627_09855</name>
</gene>
<dbReference type="PANTHER" id="PTHR21087:SF16">
    <property type="entry name" value="SHIKIMATE KINASE 1, CHLOROPLASTIC"/>
    <property type="match status" value="1"/>
</dbReference>
<dbReference type="InterPro" id="IPR000623">
    <property type="entry name" value="Shikimate_kinase/TSH1"/>
</dbReference>
<accession>A0A399S8H4</accession>
<feature type="binding site" evidence="7">
    <location>
        <position position="7"/>
    </location>
    <ligand>
        <name>Mg(2+)</name>
        <dbReference type="ChEBI" id="CHEBI:18420"/>
    </ligand>
</feature>
<dbReference type="EMBL" id="QWGE01000003">
    <property type="protein sequence ID" value="RIJ37865.1"/>
    <property type="molecule type" value="Genomic_DNA"/>
</dbReference>
<proteinExistence type="inferred from homology"/>
<feature type="binding site" evidence="7">
    <location>
        <position position="112"/>
    </location>
    <ligand>
        <name>ATP</name>
        <dbReference type="ChEBI" id="CHEBI:30616"/>
    </ligand>
</feature>
<comment type="pathway">
    <text evidence="7">Metabolic intermediate biosynthesis; chorismate biosynthesis; chorismate from D-erythrose 4-phosphate and phosphoenolpyruvate: step 5/7.</text>
</comment>
<dbReference type="UniPathway" id="UPA00053">
    <property type="reaction ID" value="UER00088"/>
</dbReference>